<evidence type="ECO:0000313" key="8">
    <source>
        <dbReference type="Proteomes" id="UP000230750"/>
    </source>
</evidence>
<evidence type="ECO:0000256" key="3">
    <source>
        <dbReference type="ARBA" id="ARBA00022989"/>
    </source>
</evidence>
<dbReference type="STRING" id="307972.A0A2G8KDV9"/>
<dbReference type="OrthoDB" id="433124at2759"/>
<dbReference type="AlphaFoldDB" id="A0A2G8KDV9"/>
<comment type="caution">
    <text evidence="7">The sequence shown here is derived from an EMBL/GenBank/DDBJ whole genome shotgun (WGS) entry which is preliminary data.</text>
</comment>
<name>A0A2G8KDV9_STIJA</name>
<organism evidence="7 8">
    <name type="scientific">Stichopus japonicus</name>
    <name type="common">Sea cucumber</name>
    <dbReference type="NCBI Taxonomy" id="307972"/>
    <lineage>
        <taxon>Eukaryota</taxon>
        <taxon>Metazoa</taxon>
        <taxon>Echinodermata</taxon>
        <taxon>Eleutherozoa</taxon>
        <taxon>Echinozoa</taxon>
        <taxon>Holothuroidea</taxon>
        <taxon>Aspidochirotacea</taxon>
        <taxon>Aspidochirotida</taxon>
        <taxon>Stichopodidae</taxon>
        <taxon>Apostichopus</taxon>
    </lineage>
</organism>
<dbReference type="InterPro" id="IPR033118">
    <property type="entry name" value="EXPERA"/>
</dbReference>
<dbReference type="GO" id="GO:0016020">
    <property type="term" value="C:membrane"/>
    <property type="evidence" value="ECO:0007669"/>
    <property type="project" value="UniProtKB-SubCell"/>
</dbReference>
<dbReference type="PANTHER" id="PTHR31204">
    <property type="entry name" value="SIGMA INTRACELLULAR RECEPTOR 2"/>
    <property type="match status" value="1"/>
</dbReference>
<evidence type="ECO:0000256" key="4">
    <source>
        <dbReference type="ARBA" id="ARBA00023136"/>
    </source>
</evidence>
<dbReference type="Pfam" id="PF05241">
    <property type="entry name" value="EBP"/>
    <property type="match status" value="1"/>
</dbReference>
<evidence type="ECO:0000256" key="2">
    <source>
        <dbReference type="ARBA" id="ARBA00022692"/>
    </source>
</evidence>
<dbReference type="Proteomes" id="UP000230750">
    <property type="component" value="Unassembled WGS sequence"/>
</dbReference>
<evidence type="ECO:0000256" key="1">
    <source>
        <dbReference type="ARBA" id="ARBA00004141"/>
    </source>
</evidence>
<keyword evidence="2 5" id="KW-0812">Transmembrane</keyword>
<feature type="transmembrane region" description="Helical" evidence="5">
    <location>
        <begin position="49"/>
        <end position="69"/>
    </location>
</feature>
<dbReference type="PANTHER" id="PTHR31204:SF1">
    <property type="entry name" value="SIGMA INTRACELLULAR RECEPTOR 2"/>
    <property type="match status" value="1"/>
</dbReference>
<dbReference type="EMBL" id="MRZV01000660">
    <property type="protein sequence ID" value="PIK46184.1"/>
    <property type="molecule type" value="Genomic_DNA"/>
</dbReference>
<sequence length="127" mass="14992">MQTPNMLFTCLSDSSNEVDRSCNESNKYSNGILFTFHILGGQRWIRIPAIVYSSHVITTVYYMLAEWYFGEFIQDRDFPGPESFNERVIVSMFYLPYFIIPLMILTTMLFSSEYKPYDYEHGKSKYP</sequence>
<gene>
    <name evidence="7" type="ORF">BSL78_16926</name>
</gene>
<dbReference type="InterPro" id="IPR051987">
    <property type="entry name" value="Sigma-2_receptor-like"/>
</dbReference>
<protein>
    <submittedName>
        <fullName evidence="7">Putative transmembrane protein</fullName>
    </submittedName>
</protein>
<feature type="transmembrane region" description="Helical" evidence="5">
    <location>
        <begin position="89"/>
        <end position="110"/>
    </location>
</feature>
<keyword evidence="8" id="KW-1185">Reference proteome</keyword>
<evidence type="ECO:0000256" key="5">
    <source>
        <dbReference type="SAM" id="Phobius"/>
    </source>
</evidence>
<evidence type="ECO:0000259" key="6">
    <source>
        <dbReference type="Pfam" id="PF05241"/>
    </source>
</evidence>
<feature type="domain" description="EXPERA" evidence="6">
    <location>
        <begin position="34"/>
        <end position="108"/>
    </location>
</feature>
<reference evidence="7 8" key="1">
    <citation type="journal article" date="2017" name="PLoS Biol.">
        <title>The sea cucumber genome provides insights into morphological evolution and visceral regeneration.</title>
        <authorList>
            <person name="Zhang X."/>
            <person name="Sun L."/>
            <person name="Yuan J."/>
            <person name="Sun Y."/>
            <person name="Gao Y."/>
            <person name="Zhang L."/>
            <person name="Li S."/>
            <person name="Dai H."/>
            <person name="Hamel J.F."/>
            <person name="Liu C."/>
            <person name="Yu Y."/>
            <person name="Liu S."/>
            <person name="Lin W."/>
            <person name="Guo K."/>
            <person name="Jin S."/>
            <person name="Xu P."/>
            <person name="Storey K.B."/>
            <person name="Huan P."/>
            <person name="Zhang T."/>
            <person name="Zhou Y."/>
            <person name="Zhang J."/>
            <person name="Lin C."/>
            <person name="Li X."/>
            <person name="Xing L."/>
            <person name="Huo D."/>
            <person name="Sun M."/>
            <person name="Wang L."/>
            <person name="Mercier A."/>
            <person name="Li F."/>
            <person name="Yang H."/>
            <person name="Xiang J."/>
        </authorList>
    </citation>
    <scope>NUCLEOTIDE SEQUENCE [LARGE SCALE GENOMIC DNA]</scope>
    <source>
        <strain evidence="7">Shaxun</strain>
        <tissue evidence="7">Muscle</tissue>
    </source>
</reference>
<evidence type="ECO:0000313" key="7">
    <source>
        <dbReference type="EMBL" id="PIK46184.1"/>
    </source>
</evidence>
<comment type="subcellular location">
    <subcellularLocation>
        <location evidence="1">Membrane</location>
        <topology evidence="1">Multi-pass membrane protein</topology>
    </subcellularLocation>
</comment>
<keyword evidence="4 5" id="KW-0472">Membrane</keyword>
<accession>A0A2G8KDV9</accession>
<proteinExistence type="predicted"/>
<dbReference type="GO" id="GO:0005783">
    <property type="term" value="C:endoplasmic reticulum"/>
    <property type="evidence" value="ECO:0007669"/>
    <property type="project" value="TreeGrafter"/>
</dbReference>
<keyword evidence="3 5" id="KW-1133">Transmembrane helix</keyword>